<sequence>MPRGEQSRHRKLREDSTRAESPSGVPGARGAHQGRVCQGRRYATKDWVEILAEHLEEQFTSHLASNSHTIIAHHEEMELRVREFLSAPIPQLPVDYYVSPAETVRTILRLPKRKAPGPDGILTIAIEQLPRRAMVAMTRLFNGILRTGHFPGCWKMGLVIAIPKAGKDPRLASSQRPITLLSHMAKLFERIVLRRLHHHLTLRQEQFGFRSGHSATLQLARVLHHMVAEHNRGRRTVGIFLNIEKAFDRV</sequence>
<accession>A0A4C1TQR9</accession>
<reference evidence="3 4" key="1">
    <citation type="journal article" date="2019" name="Commun. Biol.">
        <title>The bagworm genome reveals a unique fibroin gene that provides high tensile strength.</title>
        <authorList>
            <person name="Kono N."/>
            <person name="Nakamura H."/>
            <person name="Ohtoshi R."/>
            <person name="Tomita M."/>
            <person name="Numata K."/>
            <person name="Arakawa K."/>
        </authorList>
    </citation>
    <scope>NUCLEOTIDE SEQUENCE [LARGE SCALE GENOMIC DNA]</scope>
</reference>
<dbReference type="EMBL" id="BGZK01000078">
    <property type="protein sequence ID" value="GBP16319.1"/>
    <property type="molecule type" value="Genomic_DNA"/>
</dbReference>
<evidence type="ECO:0000313" key="4">
    <source>
        <dbReference type="Proteomes" id="UP000299102"/>
    </source>
</evidence>
<keyword evidence="3" id="KW-0808">Transferase</keyword>
<keyword evidence="4" id="KW-1185">Reference proteome</keyword>
<keyword evidence="3" id="KW-0695">RNA-directed DNA polymerase</keyword>
<proteinExistence type="predicted"/>
<dbReference type="AlphaFoldDB" id="A0A4C1TQR9"/>
<organism evidence="3 4">
    <name type="scientific">Eumeta variegata</name>
    <name type="common">Bagworm moth</name>
    <name type="synonym">Eumeta japonica</name>
    <dbReference type="NCBI Taxonomy" id="151549"/>
    <lineage>
        <taxon>Eukaryota</taxon>
        <taxon>Metazoa</taxon>
        <taxon>Ecdysozoa</taxon>
        <taxon>Arthropoda</taxon>
        <taxon>Hexapoda</taxon>
        <taxon>Insecta</taxon>
        <taxon>Pterygota</taxon>
        <taxon>Neoptera</taxon>
        <taxon>Endopterygota</taxon>
        <taxon>Lepidoptera</taxon>
        <taxon>Glossata</taxon>
        <taxon>Ditrysia</taxon>
        <taxon>Tineoidea</taxon>
        <taxon>Psychidae</taxon>
        <taxon>Oiketicinae</taxon>
        <taxon>Eumeta</taxon>
    </lineage>
</organism>
<dbReference type="SUPFAM" id="SSF56672">
    <property type="entry name" value="DNA/RNA polymerases"/>
    <property type="match status" value="1"/>
</dbReference>
<evidence type="ECO:0000259" key="2">
    <source>
        <dbReference type="PROSITE" id="PS50878"/>
    </source>
</evidence>
<name>A0A4C1TQR9_EUMVA</name>
<feature type="region of interest" description="Disordered" evidence="1">
    <location>
        <begin position="1"/>
        <end position="36"/>
    </location>
</feature>
<gene>
    <name evidence="3" type="ORF">EVAR_93682_1</name>
</gene>
<dbReference type="GO" id="GO:0003964">
    <property type="term" value="F:RNA-directed DNA polymerase activity"/>
    <property type="evidence" value="ECO:0007669"/>
    <property type="project" value="UniProtKB-KW"/>
</dbReference>
<dbReference type="PANTHER" id="PTHR19446">
    <property type="entry name" value="REVERSE TRANSCRIPTASES"/>
    <property type="match status" value="1"/>
</dbReference>
<dbReference type="Proteomes" id="UP000299102">
    <property type="component" value="Unassembled WGS sequence"/>
</dbReference>
<comment type="caution">
    <text evidence="3">The sequence shown here is derived from an EMBL/GenBank/DDBJ whole genome shotgun (WGS) entry which is preliminary data.</text>
</comment>
<evidence type="ECO:0000256" key="1">
    <source>
        <dbReference type="SAM" id="MobiDB-lite"/>
    </source>
</evidence>
<dbReference type="InterPro" id="IPR043502">
    <property type="entry name" value="DNA/RNA_pol_sf"/>
</dbReference>
<keyword evidence="3" id="KW-0548">Nucleotidyltransferase</keyword>
<protein>
    <submittedName>
        <fullName evidence="3">Probable RNA-directed DNA polymerase from transposon X-element</fullName>
    </submittedName>
</protein>
<dbReference type="InterPro" id="IPR000477">
    <property type="entry name" value="RT_dom"/>
</dbReference>
<feature type="domain" description="Reverse transcriptase" evidence="2">
    <location>
        <begin position="143"/>
        <end position="250"/>
    </location>
</feature>
<dbReference type="OrthoDB" id="412981at2759"/>
<dbReference type="Pfam" id="PF00078">
    <property type="entry name" value="RVT_1"/>
    <property type="match status" value="1"/>
</dbReference>
<dbReference type="PROSITE" id="PS50878">
    <property type="entry name" value="RT_POL"/>
    <property type="match status" value="1"/>
</dbReference>
<evidence type="ECO:0000313" key="3">
    <source>
        <dbReference type="EMBL" id="GBP16319.1"/>
    </source>
</evidence>